<keyword evidence="2 5" id="KW-0378">Hydrolase</keyword>
<organism evidence="5 6">
    <name type="scientific">Candidatus Accumulibacter contiguus</name>
    <dbReference type="NCBI Taxonomy" id="2954381"/>
    <lineage>
        <taxon>Bacteria</taxon>
        <taxon>Pseudomonadati</taxon>
        <taxon>Pseudomonadota</taxon>
        <taxon>Betaproteobacteria</taxon>
        <taxon>Candidatus Accumulibacter</taxon>
    </lineage>
</organism>
<comment type="caution">
    <text evidence="5">The sequence shown here is derived from an EMBL/GenBank/DDBJ whole genome shotgun (WGS) entry which is preliminary data.</text>
</comment>
<accession>A0ABX1TA52</accession>
<evidence type="ECO:0000313" key="5">
    <source>
        <dbReference type="EMBL" id="NMQ05836.1"/>
    </source>
</evidence>
<dbReference type="PANTHER" id="PTHR48081:SF8">
    <property type="entry name" value="ALPHA_BETA HYDROLASE FOLD-3 DOMAIN-CONTAINING PROTEIN-RELATED"/>
    <property type="match status" value="1"/>
</dbReference>
<dbReference type="PROSITE" id="PS01174">
    <property type="entry name" value="LIPASE_GDXG_SER"/>
    <property type="match status" value="1"/>
</dbReference>
<dbReference type="SUPFAM" id="SSF53474">
    <property type="entry name" value="alpha/beta-Hydrolases"/>
    <property type="match status" value="1"/>
</dbReference>
<keyword evidence="6" id="KW-1185">Reference proteome</keyword>
<evidence type="ECO:0000313" key="6">
    <source>
        <dbReference type="Proteomes" id="UP000886469"/>
    </source>
</evidence>
<dbReference type="EMBL" id="SPMX01000029">
    <property type="protein sequence ID" value="NMQ05836.1"/>
    <property type="molecule type" value="Genomic_DNA"/>
</dbReference>
<proteinExistence type="inferred from homology"/>
<sequence>MEDVILSCLASAESFAIRAPRCLHNPAISRSLYPRQDSHAMHSEPTYLHTIEIGPSWRTRALNGLLRLTMRRRLTQESDVAALRCEYEEIDTRYFRLAPDVLRTPVDCSGVSAEWITVPGSRDERVILYLHGGSFAFRFPNAHAALVSRLCRRLGARALLPDYRLAPEHPFPAAPDDCHRAYRALLAQGLNPQSIVLAGDSAGGNLALVTIHRARAAGEPLPSCTVLLSPALDCTLTSPSMADYDGEDPMLQLSTLLVLRRCYVQSPQQYIDPEVSPLFADFHGFPPLFLQAGSSEMLRDEAIRAAERAHAAGVDVELEIWPGVPHAFQMADFLPEATLAIDHIAHFVQMHTGWSEANARPVPAD</sequence>
<evidence type="ECO:0000256" key="3">
    <source>
        <dbReference type="PROSITE-ProRule" id="PRU10038"/>
    </source>
</evidence>
<feature type="active site" evidence="3">
    <location>
        <position position="201"/>
    </location>
</feature>
<protein>
    <submittedName>
        <fullName evidence="5">Alpha/beta hydrolase</fullName>
    </submittedName>
</protein>
<dbReference type="Pfam" id="PF07859">
    <property type="entry name" value="Abhydrolase_3"/>
    <property type="match status" value="1"/>
</dbReference>
<reference evidence="5" key="1">
    <citation type="submission" date="2019-03" db="EMBL/GenBank/DDBJ databases">
        <title>Metabolic reconstructions from genomes of highly enriched 'Candidatus Accumulibacter' and 'Candidatus Competibacter' bioreactor populations.</title>
        <authorList>
            <person name="Annavajhala M.K."/>
            <person name="Welles L."/>
            <person name="Abbas B."/>
            <person name="Sorokin D."/>
            <person name="Park H."/>
            <person name="Van Loosdrecht M."/>
            <person name="Chandran K."/>
        </authorList>
    </citation>
    <scope>NUCLEOTIDE SEQUENCE</scope>
    <source>
        <strain evidence="5">SBR_L</strain>
    </source>
</reference>
<comment type="similarity">
    <text evidence="1">Belongs to the 'GDXG' lipolytic enzyme family.</text>
</comment>
<feature type="domain" description="Alpha/beta hydrolase fold-3" evidence="4">
    <location>
        <begin position="127"/>
        <end position="329"/>
    </location>
</feature>
<evidence type="ECO:0000256" key="2">
    <source>
        <dbReference type="ARBA" id="ARBA00022801"/>
    </source>
</evidence>
<evidence type="ECO:0000259" key="4">
    <source>
        <dbReference type="Pfam" id="PF07859"/>
    </source>
</evidence>
<dbReference type="GO" id="GO:0016787">
    <property type="term" value="F:hydrolase activity"/>
    <property type="evidence" value="ECO:0007669"/>
    <property type="project" value="UniProtKB-KW"/>
</dbReference>
<dbReference type="InterPro" id="IPR033140">
    <property type="entry name" value="Lipase_GDXG_put_SER_AS"/>
</dbReference>
<name>A0ABX1TA52_9PROT</name>
<dbReference type="Gene3D" id="3.40.50.1820">
    <property type="entry name" value="alpha/beta hydrolase"/>
    <property type="match status" value="1"/>
</dbReference>
<dbReference type="PANTHER" id="PTHR48081">
    <property type="entry name" value="AB HYDROLASE SUPERFAMILY PROTEIN C4A8.06C"/>
    <property type="match status" value="1"/>
</dbReference>
<gene>
    <name evidence="5" type="ORF">E4Q08_11455</name>
</gene>
<dbReference type="InterPro" id="IPR013094">
    <property type="entry name" value="AB_hydrolase_3"/>
</dbReference>
<dbReference type="InterPro" id="IPR050300">
    <property type="entry name" value="GDXG_lipolytic_enzyme"/>
</dbReference>
<evidence type="ECO:0000256" key="1">
    <source>
        <dbReference type="ARBA" id="ARBA00010515"/>
    </source>
</evidence>
<dbReference type="Proteomes" id="UP000886469">
    <property type="component" value="Unassembled WGS sequence"/>
</dbReference>
<dbReference type="InterPro" id="IPR029058">
    <property type="entry name" value="AB_hydrolase_fold"/>
</dbReference>